<evidence type="ECO:0000313" key="5">
    <source>
        <dbReference type="Proteomes" id="UP001224122"/>
    </source>
</evidence>
<organism evidence="4 5">
    <name type="scientific">Neobacillus ginsengisoli</name>
    <dbReference type="NCBI Taxonomy" id="904295"/>
    <lineage>
        <taxon>Bacteria</taxon>
        <taxon>Bacillati</taxon>
        <taxon>Bacillota</taxon>
        <taxon>Bacilli</taxon>
        <taxon>Bacillales</taxon>
        <taxon>Bacillaceae</taxon>
        <taxon>Neobacillus</taxon>
    </lineage>
</organism>
<dbReference type="EMBL" id="JAUSTW010000003">
    <property type="protein sequence ID" value="MDQ0199102.1"/>
    <property type="molecule type" value="Genomic_DNA"/>
</dbReference>
<feature type="region of interest" description="Disordered" evidence="2">
    <location>
        <begin position="181"/>
        <end position="204"/>
    </location>
</feature>
<reference evidence="4 5" key="1">
    <citation type="submission" date="2023-07" db="EMBL/GenBank/DDBJ databases">
        <title>Genomic Encyclopedia of Type Strains, Phase IV (KMG-IV): sequencing the most valuable type-strain genomes for metagenomic binning, comparative biology and taxonomic classification.</title>
        <authorList>
            <person name="Goeker M."/>
        </authorList>
    </citation>
    <scope>NUCLEOTIDE SEQUENCE [LARGE SCALE GENOMIC DNA]</scope>
    <source>
        <strain evidence="4 5">DSM 27594</strain>
    </source>
</reference>
<feature type="domain" description="MurNAc-LAA" evidence="3">
    <location>
        <begin position="64"/>
        <end position="174"/>
    </location>
</feature>
<dbReference type="Gene3D" id="3.40.630.40">
    <property type="entry name" value="Zn-dependent exopeptidases"/>
    <property type="match status" value="1"/>
</dbReference>
<evidence type="ECO:0000256" key="1">
    <source>
        <dbReference type="ARBA" id="ARBA00022801"/>
    </source>
</evidence>
<evidence type="ECO:0000256" key="2">
    <source>
        <dbReference type="SAM" id="MobiDB-lite"/>
    </source>
</evidence>
<name>A0ABT9XU69_9BACI</name>
<dbReference type="PANTHER" id="PTHR30404:SF0">
    <property type="entry name" value="N-ACETYLMURAMOYL-L-ALANINE AMIDASE AMIC"/>
    <property type="match status" value="1"/>
</dbReference>
<keyword evidence="5" id="KW-1185">Reference proteome</keyword>
<dbReference type="PANTHER" id="PTHR30404">
    <property type="entry name" value="N-ACETYLMURAMOYL-L-ALANINE AMIDASE"/>
    <property type="match status" value="1"/>
</dbReference>
<dbReference type="InterPro" id="IPR050695">
    <property type="entry name" value="N-acetylmuramoyl_amidase_3"/>
</dbReference>
<evidence type="ECO:0000259" key="3">
    <source>
        <dbReference type="SMART" id="SM00646"/>
    </source>
</evidence>
<sequence>MVKIFIDPGHGGADPGAGGNGLFEKNVTLSIATRIRDILQNEYQNASVKMSRTGDQTVSLKERTDMANTWGADFYLSVHINSGGGTGYEDYIYIKISDNSRTAEIQRIVHSEVLKLNGLSDRGIKKADFHVVRESSMPAMLSENGFIDTASDAAKMKDTNWIENVARGHVNGLARAFSLQKSNNSTPAQAPSSTTASTTGRQKRTLYLPANADTWRIYPLNVEPVKVNALADRLHPSKFGGLHYEILGEPQPNVYIIQTDQFGKVQIYGGPETGAVVK</sequence>
<dbReference type="Proteomes" id="UP001224122">
    <property type="component" value="Unassembled WGS sequence"/>
</dbReference>
<protein>
    <recommendedName>
        <fullName evidence="3">MurNAc-LAA domain-containing protein</fullName>
    </recommendedName>
</protein>
<feature type="compositionally biased region" description="Low complexity" evidence="2">
    <location>
        <begin position="185"/>
        <end position="199"/>
    </location>
</feature>
<evidence type="ECO:0000313" key="4">
    <source>
        <dbReference type="EMBL" id="MDQ0199102.1"/>
    </source>
</evidence>
<dbReference type="SMART" id="SM00646">
    <property type="entry name" value="Ami_3"/>
    <property type="match status" value="1"/>
</dbReference>
<dbReference type="SUPFAM" id="SSF53187">
    <property type="entry name" value="Zn-dependent exopeptidases"/>
    <property type="match status" value="1"/>
</dbReference>
<comment type="caution">
    <text evidence="4">The sequence shown here is derived from an EMBL/GenBank/DDBJ whole genome shotgun (WGS) entry which is preliminary data.</text>
</comment>
<accession>A0ABT9XU69</accession>
<proteinExistence type="predicted"/>
<dbReference type="CDD" id="cd02696">
    <property type="entry name" value="MurNAc-LAA"/>
    <property type="match status" value="1"/>
</dbReference>
<gene>
    <name evidence="4" type="ORF">J2S10_002260</name>
</gene>
<dbReference type="InterPro" id="IPR002508">
    <property type="entry name" value="MurNAc-LAA_cat"/>
</dbReference>
<keyword evidence="1" id="KW-0378">Hydrolase</keyword>
<dbReference type="Pfam" id="PF01520">
    <property type="entry name" value="Amidase_3"/>
    <property type="match status" value="1"/>
</dbReference>